<feature type="binding site" evidence="7">
    <location>
        <position position="83"/>
    </location>
    <ligand>
        <name>Zn(2+)</name>
        <dbReference type="ChEBI" id="CHEBI:29105"/>
        <note>catalytic</note>
    </ligand>
</feature>
<comment type="caution">
    <text evidence="9">The sequence shown here is derived from an EMBL/GenBank/DDBJ whole genome shotgun (WGS) entry which is preliminary data.</text>
</comment>
<comment type="cofactor">
    <cofactor evidence="1 7">
        <name>Zn(2+)</name>
        <dbReference type="ChEBI" id="CHEBI:29105"/>
    </cofactor>
</comment>
<name>A0A523S5M5_UNCAE</name>
<dbReference type="SUPFAM" id="SSF53927">
    <property type="entry name" value="Cytidine deaminase-like"/>
    <property type="match status" value="1"/>
</dbReference>
<dbReference type="PIRSF" id="PIRSF006019">
    <property type="entry name" value="dCMP_deaminase"/>
    <property type="match status" value="1"/>
</dbReference>
<protein>
    <submittedName>
        <fullName evidence="9">dCMP deaminase family protein</fullName>
    </submittedName>
</protein>
<evidence type="ECO:0000256" key="4">
    <source>
        <dbReference type="ARBA" id="ARBA00022801"/>
    </source>
</evidence>
<evidence type="ECO:0000256" key="3">
    <source>
        <dbReference type="ARBA" id="ARBA00022723"/>
    </source>
</evidence>
<feature type="binding site" evidence="7">
    <location>
        <position position="114"/>
    </location>
    <ligand>
        <name>Zn(2+)</name>
        <dbReference type="ChEBI" id="CHEBI:29105"/>
        <note>catalytic</note>
    </ligand>
</feature>
<organism evidence="9 10">
    <name type="scientific">Aerophobetes bacterium</name>
    <dbReference type="NCBI Taxonomy" id="2030807"/>
    <lineage>
        <taxon>Bacteria</taxon>
        <taxon>Candidatus Aerophobota</taxon>
    </lineage>
</organism>
<evidence type="ECO:0000256" key="7">
    <source>
        <dbReference type="PIRSR" id="PIRSR006019-2"/>
    </source>
</evidence>
<evidence type="ECO:0000313" key="9">
    <source>
        <dbReference type="EMBL" id="TET13333.1"/>
    </source>
</evidence>
<dbReference type="GO" id="GO:0005737">
    <property type="term" value="C:cytoplasm"/>
    <property type="evidence" value="ECO:0007669"/>
    <property type="project" value="TreeGrafter"/>
</dbReference>
<dbReference type="Pfam" id="PF00383">
    <property type="entry name" value="dCMP_cyt_deam_1"/>
    <property type="match status" value="1"/>
</dbReference>
<dbReference type="InterPro" id="IPR016192">
    <property type="entry name" value="APOBEC/CMP_deaminase_Zn-bd"/>
</dbReference>
<dbReference type="PANTHER" id="PTHR11086">
    <property type="entry name" value="DEOXYCYTIDYLATE DEAMINASE-RELATED"/>
    <property type="match status" value="1"/>
</dbReference>
<dbReference type="InterPro" id="IPR016473">
    <property type="entry name" value="dCMP_deaminase"/>
</dbReference>
<keyword evidence="4" id="KW-0378">Hydrolase</keyword>
<comment type="similarity">
    <text evidence="2">Belongs to the cytidine and deoxycytidylate deaminase family.</text>
</comment>
<dbReference type="Proteomes" id="UP000316360">
    <property type="component" value="Unassembled WGS sequence"/>
</dbReference>
<accession>A0A523S5M5</accession>
<gene>
    <name evidence="9" type="ORF">E3J84_00185</name>
</gene>
<dbReference type="Gene3D" id="3.40.140.10">
    <property type="entry name" value="Cytidine Deaminase, domain 2"/>
    <property type="match status" value="1"/>
</dbReference>
<feature type="active site" description="Proton donor" evidence="6">
    <location>
        <position position="85"/>
    </location>
</feature>
<keyword evidence="5 7" id="KW-0862">Zinc</keyword>
<evidence type="ECO:0000313" key="10">
    <source>
        <dbReference type="Proteomes" id="UP000316360"/>
    </source>
</evidence>
<dbReference type="PROSITE" id="PS51747">
    <property type="entry name" value="CYT_DCMP_DEAMINASES_2"/>
    <property type="match status" value="1"/>
</dbReference>
<dbReference type="AlphaFoldDB" id="A0A523S5M5"/>
<evidence type="ECO:0000256" key="1">
    <source>
        <dbReference type="ARBA" id="ARBA00001947"/>
    </source>
</evidence>
<feature type="domain" description="CMP/dCMP-type deaminase" evidence="8">
    <location>
        <begin position="10"/>
        <end position="148"/>
    </location>
</feature>
<dbReference type="GO" id="GO:0004132">
    <property type="term" value="F:dCMP deaminase activity"/>
    <property type="evidence" value="ECO:0007669"/>
    <property type="project" value="InterPro"/>
</dbReference>
<dbReference type="GO" id="GO:0006220">
    <property type="term" value="P:pyrimidine nucleotide metabolic process"/>
    <property type="evidence" value="ECO:0007669"/>
    <property type="project" value="InterPro"/>
</dbReference>
<evidence type="ECO:0000256" key="2">
    <source>
        <dbReference type="ARBA" id="ARBA00006576"/>
    </source>
</evidence>
<dbReference type="EMBL" id="SOKJ01000012">
    <property type="protein sequence ID" value="TET13333.1"/>
    <property type="molecule type" value="Genomic_DNA"/>
</dbReference>
<dbReference type="CDD" id="cd01286">
    <property type="entry name" value="deoxycytidylate_deaminase"/>
    <property type="match status" value="1"/>
</dbReference>
<evidence type="ECO:0000256" key="6">
    <source>
        <dbReference type="PIRSR" id="PIRSR006019-1"/>
    </source>
</evidence>
<evidence type="ECO:0000259" key="8">
    <source>
        <dbReference type="PROSITE" id="PS51747"/>
    </source>
</evidence>
<proteinExistence type="inferred from homology"/>
<keyword evidence="3 7" id="KW-0479">Metal-binding</keyword>
<dbReference type="InterPro" id="IPR035105">
    <property type="entry name" value="Deoxycytidylate_deaminase_dom"/>
</dbReference>
<reference evidence="9 10" key="1">
    <citation type="submission" date="2019-03" db="EMBL/GenBank/DDBJ databases">
        <title>Metabolic potential of uncultured bacteria and archaea associated with petroleum seepage in deep-sea sediments.</title>
        <authorList>
            <person name="Dong X."/>
            <person name="Hubert C."/>
        </authorList>
    </citation>
    <scope>NUCLEOTIDE SEQUENCE [LARGE SCALE GENOMIC DNA]</scope>
    <source>
        <strain evidence="9">E44_bin7</strain>
    </source>
</reference>
<dbReference type="GO" id="GO:0008270">
    <property type="term" value="F:zinc ion binding"/>
    <property type="evidence" value="ECO:0007669"/>
    <property type="project" value="InterPro"/>
</dbReference>
<sequence>MNETNKSRPSWEEYFIEIAHLLASRSTCLRRKVGALLVKDKRILSTGYNGAPRNLAHCEKVGCLRNKLKIPSGQRQEICRGLHAEQNAIIQAALYGTSVKGAILYCTTQPCITCSKMLINAGIKKIIFQGKYPDPLAREILEEAGIELIKRGKENA</sequence>
<feature type="binding site" evidence="7">
    <location>
        <position position="111"/>
    </location>
    <ligand>
        <name>Zn(2+)</name>
        <dbReference type="ChEBI" id="CHEBI:29105"/>
        <note>catalytic</note>
    </ligand>
</feature>
<dbReference type="PROSITE" id="PS00903">
    <property type="entry name" value="CYT_DCMP_DEAMINASES_1"/>
    <property type="match status" value="1"/>
</dbReference>
<dbReference type="PANTHER" id="PTHR11086:SF18">
    <property type="entry name" value="DEOXYCYTIDYLATE DEAMINASE"/>
    <property type="match status" value="1"/>
</dbReference>
<dbReference type="InterPro" id="IPR002125">
    <property type="entry name" value="CMP_dCMP_dom"/>
</dbReference>
<dbReference type="InterPro" id="IPR016193">
    <property type="entry name" value="Cytidine_deaminase-like"/>
</dbReference>
<evidence type="ECO:0000256" key="5">
    <source>
        <dbReference type="ARBA" id="ARBA00022833"/>
    </source>
</evidence>
<dbReference type="InterPro" id="IPR015517">
    <property type="entry name" value="dCMP_deaminase-rel"/>
</dbReference>